<comment type="caution">
    <text evidence="2">The sequence shown here is derived from an EMBL/GenBank/DDBJ whole genome shotgun (WGS) entry which is preliminary data.</text>
</comment>
<protein>
    <recommendedName>
        <fullName evidence="4">Sequence orphan</fullName>
    </recommendedName>
</protein>
<accession>A0A9P6XCY8</accession>
<proteinExistence type="predicted"/>
<evidence type="ECO:0000313" key="2">
    <source>
        <dbReference type="EMBL" id="KAG1310524.1"/>
    </source>
</evidence>
<name>A0A9P6XCY8_RHIOR</name>
<evidence type="ECO:0008006" key="4">
    <source>
        <dbReference type="Google" id="ProtNLM"/>
    </source>
</evidence>
<dbReference type="Proteomes" id="UP000716291">
    <property type="component" value="Unassembled WGS sequence"/>
</dbReference>
<gene>
    <name evidence="2" type="ORF">G6F64_004496</name>
</gene>
<dbReference type="OrthoDB" id="73465at2759"/>
<dbReference type="EMBL" id="JAANQT010000496">
    <property type="protein sequence ID" value="KAG1310524.1"/>
    <property type="molecule type" value="Genomic_DNA"/>
</dbReference>
<sequence>MTFDLNCNASENVCNGVRTTLKAATEIISSVFQFESSLIVNATYSSFRLSSNTRHPENAMAAIGQSFPTISYIMTDKSDNMTRMYPQALLKQFTNLPVKPNWAHYDINAQFNSDVNWYFINDPHSIEDDQIDFLRNVIHELIHGLGFMSSWSDNLYKSFAPLVDDLNHFITPMLLSAINQNPVFSNYASPFPFWGFLEFPFDKLIHTGDMQPLSAITTQLNKFYNSNIVFQSALDLGNAWYSSDAYRAAADLYQKTVTAKDLMIAIDHQQVLWLESSLKPFNSGSSLSHVDSSYYINTTEYLMVYMANRGVSLSQLAKTFPSSPLGPKLLQAMAALGYRIKGHQMTQPRLEYWNPPNGLAGSSSNPSPSLVKVTGGPAHSPSTSTVSTTTASSSYKFSPSLVSYIITISFLTLLSVL</sequence>
<evidence type="ECO:0000313" key="3">
    <source>
        <dbReference type="Proteomes" id="UP000716291"/>
    </source>
</evidence>
<evidence type="ECO:0000256" key="1">
    <source>
        <dbReference type="SAM" id="MobiDB-lite"/>
    </source>
</evidence>
<dbReference type="AlphaFoldDB" id="A0A9P6XCY8"/>
<feature type="compositionally biased region" description="Low complexity" evidence="1">
    <location>
        <begin position="380"/>
        <end position="391"/>
    </location>
</feature>
<reference evidence="2" key="1">
    <citation type="journal article" date="2020" name="Microb. Genom.">
        <title>Genetic diversity of clinical and environmental Mucorales isolates obtained from an investigation of mucormycosis cases among solid organ transplant recipients.</title>
        <authorList>
            <person name="Nguyen M.H."/>
            <person name="Kaul D."/>
            <person name="Muto C."/>
            <person name="Cheng S.J."/>
            <person name="Richter R.A."/>
            <person name="Bruno V.M."/>
            <person name="Liu G."/>
            <person name="Beyhan S."/>
            <person name="Sundermann A.J."/>
            <person name="Mounaud S."/>
            <person name="Pasculle A.W."/>
            <person name="Nierman W.C."/>
            <person name="Driscoll E."/>
            <person name="Cumbie R."/>
            <person name="Clancy C.J."/>
            <person name="Dupont C.L."/>
        </authorList>
    </citation>
    <scope>NUCLEOTIDE SEQUENCE</scope>
    <source>
        <strain evidence="2">GL11</strain>
    </source>
</reference>
<feature type="region of interest" description="Disordered" evidence="1">
    <location>
        <begin position="354"/>
        <end position="391"/>
    </location>
</feature>
<keyword evidence="3" id="KW-1185">Reference proteome</keyword>
<organism evidence="2 3">
    <name type="scientific">Rhizopus oryzae</name>
    <name type="common">Mucormycosis agent</name>
    <name type="synonym">Rhizopus arrhizus var. delemar</name>
    <dbReference type="NCBI Taxonomy" id="64495"/>
    <lineage>
        <taxon>Eukaryota</taxon>
        <taxon>Fungi</taxon>
        <taxon>Fungi incertae sedis</taxon>
        <taxon>Mucoromycota</taxon>
        <taxon>Mucoromycotina</taxon>
        <taxon>Mucoromycetes</taxon>
        <taxon>Mucorales</taxon>
        <taxon>Mucorineae</taxon>
        <taxon>Rhizopodaceae</taxon>
        <taxon>Rhizopus</taxon>
    </lineage>
</organism>